<dbReference type="InterPro" id="IPR050194">
    <property type="entry name" value="Glycosyltransferase_grp1"/>
</dbReference>
<name>A0A0Q9YMT3_9GAMM</name>
<gene>
    <name evidence="3" type="primary">pimB</name>
    <name evidence="4" type="ORF">CC99x_009450</name>
    <name evidence="3" type="ORF">CC99x_01899</name>
</gene>
<feature type="domain" description="Glycosyltransferase subfamily 4-like N-terminal" evidence="2">
    <location>
        <begin position="30"/>
        <end position="198"/>
    </location>
</feature>
<dbReference type="OrthoDB" id="8756565at2"/>
<dbReference type="STRING" id="437022.CC99x_01899"/>
<dbReference type="EMBL" id="LKHV02000001">
    <property type="protein sequence ID" value="MCS5709129.1"/>
    <property type="molecule type" value="Genomic_DNA"/>
</dbReference>
<dbReference type="Pfam" id="PF13439">
    <property type="entry name" value="Glyco_transf_4"/>
    <property type="match status" value="1"/>
</dbReference>
<dbReference type="Gene3D" id="3.40.50.2000">
    <property type="entry name" value="Glycogen Phosphorylase B"/>
    <property type="match status" value="2"/>
</dbReference>
<dbReference type="Pfam" id="PF00534">
    <property type="entry name" value="Glycos_transf_1"/>
    <property type="match status" value="1"/>
</dbReference>
<keyword evidence="3" id="KW-0328">Glycosyltransferase</keyword>
<dbReference type="GO" id="GO:0016758">
    <property type="term" value="F:hexosyltransferase activity"/>
    <property type="evidence" value="ECO:0007669"/>
    <property type="project" value="TreeGrafter"/>
</dbReference>
<dbReference type="InterPro" id="IPR024004">
    <property type="entry name" value="PEP-CTERM/XrtA_GlycosylTrfase"/>
</dbReference>
<dbReference type="CDD" id="cd03794">
    <property type="entry name" value="GT4_WbuB-like"/>
    <property type="match status" value="1"/>
</dbReference>
<accession>A0A0Q9YMT3</accession>
<dbReference type="PANTHER" id="PTHR45947:SF3">
    <property type="entry name" value="SULFOQUINOVOSYL TRANSFERASE SQD2"/>
    <property type="match status" value="1"/>
</dbReference>
<dbReference type="PATRIC" id="fig|1590042.3.peg.1932"/>
<dbReference type="AlphaFoldDB" id="A0A0Q9YMT3"/>
<dbReference type="InterPro" id="IPR028098">
    <property type="entry name" value="Glyco_trans_4-like_N"/>
</dbReference>
<dbReference type="SUPFAM" id="SSF53756">
    <property type="entry name" value="UDP-Glycosyltransferase/glycogen phosphorylase"/>
    <property type="match status" value="1"/>
</dbReference>
<dbReference type="PANTHER" id="PTHR45947">
    <property type="entry name" value="SULFOQUINOVOSYL TRANSFERASE SQD2"/>
    <property type="match status" value="1"/>
</dbReference>
<feature type="domain" description="Glycosyl transferase family 1" evidence="1">
    <location>
        <begin position="219"/>
        <end position="379"/>
    </location>
</feature>
<proteinExistence type="predicted"/>
<reference evidence="4" key="3">
    <citation type="submission" date="2021-06" db="EMBL/GenBank/DDBJ databases">
        <title>Genomic Description and Analysis of Intracellular Bacteria, Candidatus Berkiella cookevillensis and Candidatus Berkiella aquae.</title>
        <authorList>
            <person name="Kidane D.T."/>
            <person name="Mehari Y.T."/>
            <person name="Rice F.C."/>
            <person name="Arivett B.A."/>
            <person name="Farone A.L."/>
            <person name="Berk S.G."/>
            <person name="Farone M.B."/>
        </authorList>
    </citation>
    <scope>NUCLEOTIDE SEQUENCE</scope>
    <source>
        <strain evidence="4">CC99</strain>
    </source>
</reference>
<evidence type="ECO:0000259" key="1">
    <source>
        <dbReference type="Pfam" id="PF00534"/>
    </source>
</evidence>
<dbReference type="EC" id="2.4.1.57" evidence="3"/>
<evidence type="ECO:0000313" key="4">
    <source>
        <dbReference type="EMBL" id="MCS5709129.1"/>
    </source>
</evidence>
<keyword evidence="3" id="KW-0808">Transferase</keyword>
<dbReference type="Proteomes" id="UP000051494">
    <property type="component" value="Unassembled WGS sequence"/>
</dbReference>
<organism evidence="3">
    <name type="scientific">Candidatus Berkiella cookevillensis</name>
    <dbReference type="NCBI Taxonomy" id="437022"/>
    <lineage>
        <taxon>Bacteria</taxon>
        <taxon>Pseudomonadati</taxon>
        <taxon>Pseudomonadota</taxon>
        <taxon>Gammaproteobacteria</taxon>
        <taxon>Candidatus Berkiellales</taxon>
        <taxon>Candidatus Berkiellaceae</taxon>
        <taxon>Candidatus Berkiella</taxon>
    </lineage>
</organism>
<dbReference type="InterPro" id="IPR001296">
    <property type="entry name" value="Glyco_trans_1"/>
</dbReference>
<comment type="caution">
    <text evidence="3">The sequence shown here is derived from an EMBL/GenBank/DDBJ whole genome shotgun (WGS) entry which is preliminary data.</text>
</comment>
<keyword evidence="5" id="KW-1185">Reference proteome</keyword>
<dbReference type="EMBL" id="LKHV01000010">
    <property type="protein sequence ID" value="KRG17943.1"/>
    <property type="molecule type" value="Genomic_DNA"/>
</dbReference>
<dbReference type="NCBIfam" id="TIGR04063">
    <property type="entry name" value="stp3"/>
    <property type="match status" value="1"/>
</dbReference>
<protein>
    <submittedName>
        <fullName evidence="3">GDP-mannose-dependent alpha-(1-6)-phosphatidylinositol monomannoside mannosyltransferase</fullName>
        <ecNumber evidence="3">2.4.1.57</ecNumber>
    </submittedName>
    <submittedName>
        <fullName evidence="4">Glycosyltransferase, exosortase A system-associated</fullName>
    </submittedName>
</protein>
<evidence type="ECO:0000313" key="3">
    <source>
        <dbReference type="EMBL" id="KRG17943.1"/>
    </source>
</evidence>
<dbReference type="RefSeq" id="WP_057625005.1">
    <property type="nucleotide sequence ID" value="NZ_LKHV02000001.1"/>
</dbReference>
<sequence>MSTKKILHLFDHSIPLQSGYSFRSRAILMQQKQMGYEVKAITSNRQGKTAHNQESIDGIEFYRSDMGEHSFYRFPIVKQIETIMSLRTKIKAVVEDWWPDVIHSHSPVLSALAALSICRHYHIPLVYEIRAFWEDAAVDYGTHSELGLRYRLIKYLETKVCMQANHITTICDGLKNDLLSRGISNNKITVIPNAVDLSKFTQVALISKNKHGIAQKYQLQNGFVIGFIGSLYAYEGLDVAIEAFRSIKSVIPNAKLLIVGDGPQLEVWRRIAQTNKFANDIIFTGKVPHNEVKMFYEIIDVLVYPRKKMRLTDLVTPLKPLEAMAMGKGVVASDVGGHKELIRNRENGLLFRAEDAQDFKNKIIEISNKKLRESLVARGLKFVTLERNWPNSVKRYENVYEQCI</sequence>
<evidence type="ECO:0000259" key="2">
    <source>
        <dbReference type="Pfam" id="PF13439"/>
    </source>
</evidence>
<reference evidence="3" key="1">
    <citation type="submission" date="2015-09" db="EMBL/GenBank/DDBJ databases">
        <title>Draft Genome Sequences of Two Novel Amoeba-resistant Intranuclear Bacteria, Candidatus Berkiella cookevillensis and Candidatus Berkiella aquae.</title>
        <authorList>
            <person name="Mehari Y.T."/>
            <person name="Arivett B.A."/>
            <person name="Farone A.L."/>
            <person name="Gunderson J.H."/>
            <person name="Farone M.B."/>
        </authorList>
    </citation>
    <scope>NUCLEOTIDE SEQUENCE [LARGE SCALE GENOMIC DNA]</scope>
    <source>
        <strain evidence="3">CC99</strain>
    </source>
</reference>
<reference evidence="4" key="2">
    <citation type="journal article" date="2016" name="Genome Announc.">
        <title>Draft Genome Sequences of Two Novel Amoeba-Resistant Intranuclear Bacteria, 'Candidatus Berkiella cookevillensis' and 'Candidatus Berkiella aquae'.</title>
        <authorList>
            <person name="Mehari Y.T."/>
            <person name="Arivett B.A."/>
            <person name="Farone A.L."/>
            <person name="Gunderson J.H."/>
            <person name="Farone M.B."/>
        </authorList>
    </citation>
    <scope>NUCLEOTIDE SEQUENCE</scope>
    <source>
        <strain evidence="4">CC99</strain>
    </source>
</reference>
<evidence type="ECO:0000313" key="5">
    <source>
        <dbReference type="Proteomes" id="UP000051494"/>
    </source>
</evidence>